<dbReference type="HOGENOM" id="CLU_1085275_0_0_10"/>
<accession>F0F4W5</accession>
<feature type="transmembrane region" description="Helical" evidence="1">
    <location>
        <begin position="192"/>
        <end position="210"/>
    </location>
</feature>
<reference evidence="2 3" key="1">
    <citation type="submission" date="2011-01" db="EMBL/GenBank/DDBJ databases">
        <authorList>
            <person name="Muzny D."/>
            <person name="Qin X."/>
            <person name="Deng J."/>
            <person name="Jiang H."/>
            <person name="Liu Y."/>
            <person name="Qu J."/>
            <person name="Song X.-Z."/>
            <person name="Zhang L."/>
            <person name="Thornton R."/>
            <person name="Coyle M."/>
            <person name="Francisco L."/>
            <person name="Jackson L."/>
            <person name="Javaid M."/>
            <person name="Korchina V."/>
            <person name="Kovar C."/>
            <person name="Mata R."/>
            <person name="Mathew T."/>
            <person name="Ngo R."/>
            <person name="Nguyen L."/>
            <person name="Nguyen N."/>
            <person name="Okwuonu G."/>
            <person name="Ongeri F."/>
            <person name="Pham C."/>
            <person name="Simmons D."/>
            <person name="Wilczek-Boney K."/>
            <person name="Hale W."/>
            <person name="Jakkamsetti A."/>
            <person name="Pham P."/>
            <person name="Ruth R."/>
            <person name="San Lucas F."/>
            <person name="Warren J."/>
            <person name="Zhang J."/>
            <person name="Zhao Z."/>
            <person name="Zhou C."/>
            <person name="Zhu D."/>
            <person name="Lee S."/>
            <person name="Bess C."/>
            <person name="Blankenburg K."/>
            <person name="Forbes L."/>
            <person name="Fu Q."/>
            <person name="Gubbala S."/>
            <person name="Hirani K."/>
            <person name="Jayaseelan J.C."/>
            <person name="Lara F."/>
            <person name="Munidasa M."/>
            <person name="Palculict T."/>
            <person name="Patil S."/>
            <person name="Pu L.-L."/>
            <person name="Saada N."/>
            <person name="Tang L."/>
            <person name="Weissenberger G."/>
            <person name="Zhu Y."/>
            <person name="Hemphill L."/>
            <person name="Shang Y."/>
            <person name="Youmans B."/>
            <person name="Ayvaz T."/>
            <person name="Ross M."/>
            <person name="Santibanez J."/>
            <person name="Aqrawi P."/>
            <person name="Gross S."/>
            <person name="Joshi V."/>
            <person name="Fowler G."/>
            <person name="Nazareth L."/>
            <person name="Reid J."/>
            <person name="Worley K."/>
            <person name="Petrosino J."/>
            <person name="Highlander S."/>
            <person name="Gibbs R."/>
        </authorList>
    </citation>
    <scope>NUCLEOTIDE SEQUENCE [LARGE SCALE GENOMIC DNA]</scope>
    <source>
        <strain evidence="2 3">DSM 16608</strain>
    </source>
</reference>
<keyword evidence="1" id="KW-0812">Transmembrane</keyword>
<evidence type="ECO:0000313" key="2">
    <source>
        <dbReference type="EMBL" id="EGC20727.1"/>
    </source>
</evidence>
<keyword evidence="1" id="KW-0472">Membrane</keyword>
<keyword evidence="3" id="KW-1185">Reference proteome</keyword>
<dbReference type="Proteomes" id="UP000005697">
    <property type="component" value="Unassembled WGS sequence"/>
</dbReference>
<sequence length="256" mass="29186">MKKINEWDEKIIKIILDQGSNMVFTLGELLKQYFNDKELALLILAPTRKVYTLYNTKCRRDEIYSLLVKIISLIEAMEKEGLVYCLSKEQNQIIYAPSDTSVGVGSDGTILTITGGQIIIEGNTVVLKDAQGDIILNGELVVDPILSKVIYYFNSVIYPSDSLYEFKKNNFVSLEILSYQKEVKAARCSRNLAWLALIISLFSPLGMTFFNNEFSKIEIQQGQYKTIIMRMDDNLQKMDSLLAVSKFFINSKPKTR</sequence>
<dbReference type="RefSeq" id="WP_007368167.1">
    <property type="nucleotide sequence ID" value="NZ_GL872283.1"/>
</dbReference>
<proteinExistence type="predicted"/>
<evidence type="ECO:0000313" key="3">
    <source>
        <dbReference type="Proteomes" id="UP000005697"/>
    </source>
</evidence>
<organism evidence="2 3">
    <name type="scientific">Prevotella multiformis DSM 16608</name>
    <dbReference type="NCBI Taxonomy" id="888743"/>
    <lineage>
        <taxon>Bacteria</taxon>
        <taxon>Pseudomonadati</taxon>
        <taxon>Bacteroidota</taxon>
        <taxon>Bacteroidia</taxon>
        <taxon>Bacteroidales</taxon>
        <taxon>Prevotellaceae</taxon>
        <taxon>Prevotella</taxon>
    </lineage>
</organism>
<dbReference type="STRING" id="888743.HMPREF9141_0631"/>
<keyword evidence="1" id="KW-1133">Transmembrane helix</keyword>
<gene>
    <name evidence="2" type="ORF">HMPREF9141_0631</name>
</gene>
<dbReference type="EMBL" id="AEWX01000009">
    <property type="protein sequence ID" value="EGC20727.1"/>
    <property type="molecule type" value="Genomic_DNA"/>
</dbReference>
<evidence type="ECO:0000256" key="1">
    <source>
        <dbReference type="SAM" id="Phobius"/>
    </source>
</evidence>
<dbReference type="AlphaFoldDB" id="F0F4W5"/>
<name>F0F4W5_9BACT</name>
<dbReference type="OrthoDB" id="9821352at2"/>
<protein>
    <submittedName>
        <fullName evidence="2">Uncharacterized protein</fullName>
    </submittedName>
</protein>
<comment type="caution">
    <text evidence="2">The sequence shown here is derived from an EMBL/GenBank/DDBJ whole genome shotgun (WGS) entry which is preliminary data.</text>
</comment>